<keyword evidence="1" id="KW-0489">Methyltransferase</keyword>
<keyword evidence="2" id="KW-1185">Reference proteome</keyword>
<sequence length="452" mass="51313">MERHSNLKLDPLAMLYLAGQWRELVNLTSDINFKDSDGNHCYRIAALMQLGKYKKVKNELRSSKCILQGNRNRLLRVLASGVFCSISKSLMTLQYMSEARRSCDRSLDVLGLPTVPDLVKELRFQEQRRQLGLPHIEMYSGSRDCKLDISSSLAKLRKLRPDLVSLVVASAEYNYEIGNYSESLKEWQEVAALMPDGMPSEYYARSKKAYVANKGFSSYRKNSELTKGDVDKYAILEWLHTSLNPSFYLEIGVQRGKSLEIARCEAVGVDPMPILDKALSGNVTLIESTSDAFFESHAYELKEKDVDLIFIDGMHLFEYVLRDFINAESVSNENTVIVIDDIFPCNSDQAARARATKVWTGDVWKIYDTLKRYRKDLNLVAVDAYPTGLLCISGLKCNEYNLKSSYESIVSEYKDVDSVPKEYLERAGAITGRESDVFKELARLFGKLKTNS</sequence>
<dbReference type="Gene3D" id="3.40.50.150">
    <property type="entry name" value="Vaccinia Virus protein VP39"/>
    <property type="match status" value="1"/>
</dbReference>
<keyword evidence="1" id="KW-0808">Transferase</keyword>
<dbReference type="GO" id="GO:0032259">
    <property type="term" value="P:methylation"/>
    <property type="evidence" value="ECO:0007669"/>
    <property type="project" value="UniProtKB-KW"/>
</dbReference>
<dbReference type="AlphaFoldDB" id="A0A3N1NMI7"/>
<proteinExistence type="predicted"/>
<dbReference type="Pfam" id="PF13578">
    <property type="entry name" value="Methyltransf_24"/>
    <property type="match status" value="1"/>
</dbReference>
<accession>A0A3N1NMI7</accession>
<evidence type="ECO:0000313" key="2">
    <source>
        <dbReference type="Proteomes" id="UP000273643"/>
    </source>
</evidence>
<comment type="caution">
    <text evidence="1">The sequence shown here is derived from an EMBL/GenBank/DDBJ whole genome shotgun (WGS) entry which is preliminary data.</text>
</comment>
<organism evidence="1 2">
    <name type="scientific">Marinimicrobium koreense</name>
    <dbReference type="NCBI Taxonomy" id="306545"/>
    <lineage>
        <taxon>Bacteria</taxon>
        <taxon>Pseudomonadati</taxon>
        <taxon>Pseudomonadota</taxon>
        <taxon>Gammaproteobacteria</taxon>
        <taxon>Cellvibrionales</taxon>
        <taxon>Cellvibrionaceae</taxon>
        <taxon>Marinimicrobium</taxon>
    </lineage>
</organism>
<dbReference type="RefSeq" id="WP_123637290.1">
    <property type="nucleotide sequence ID" value="NZ_RJUK01000001.1"/>
</dbReference>
<dbReference type="Proteomes" id="UP000273643">
    <property type="component" value="Unassembled WGS sequence"/>
</dbReference>
<dbReference type="InterPro" id="IPR029063">
    <property type="entry name" value="SAM-dependent_MTases_sf"/>
</dbReference>
<gene>
    <name evidence="1" type="ORF">EDC38_0635</name>
</gene>
<dbReference type="OrthoDB" id="9816424at2"/>
<reference evidence="1 2" key="1">
    <citation type="submission" date="2018-11" db="EMBL/GenBank/DDBJ databases">
        <title>Genomic Encyclopedia of Type Strains, Phase IV (KMG-IV): sequencing the most valuable type-strain genomes for metagenomic binning, comparative biology and taxonomic classification.</title>
        <authorList>
            <person name="Goeker M."/>
        </authorList>
    </citation>
    <scope>NUCLEOTIDE SEQUENCE [LARGE SCALE GENOMIC DNA]</scope>
    <source>
        <strain evidence="1 2">DSM 16974</strain>
    </source>
</reference>
<name>A0A3N1NMI7_9GAMM</name>
<dbReference type="GO" id="GO:0008168">
    <property type="term" value="F:methyltransferase activity"/>
    <property type="evidence" value="ECO:0007669"/>
    <property type="project" value="UniProtKB-KW"/>
</dbReference>
<evidence type="ECO:0000313" key="1">
    <source>
        <dbReference type="EMBL" id="ROQ20042.1"/>
    </source>
</evidence>
<dbReference type="EMBL" id="RJUK01000001">
    <property type="protein sequence ID" value="ROQ20042.1"/>
    <property type="molecule type" value="Genomic_DNA"/>
</dbReference>
<protein>
    <submittedName>
        <fullName evidence="1">Methyltransferase family protein</fullName>
    </submittedName>
</protein>
<dbReference type="SUPFAM" id="SSF53335">
    <property type="entry name" value="S-adenosyl-L-methionine-dependent methyltransferases"/>
    <property type="match status" value="1"/>
</dbReference>